<gene>
    <name evidence="1" type="ORF">Adu01nite_23640</name>
</gene>
<dbReference type="Proteomes" id="UP000637628">
    <property type="component" value="Unassembled WGS sequence"/>
</dbReference>
<dbReference type="RefSeq" id="WP_203726601.1">
    <property type="nucleotide sequence ID" value="NZ_BAAATX010000003.1"/>
</dbReference>
<comment type="caution">
    <text evidence="1">The sequence shown here is derived from an EMBL/GenBank/DDBJ whole genome shotgun (WGS) entry which is preliminary data.</text>
</comment>
<organism evidence="1 2">
    <name type="scientific">Paractinoplanes durhamensis</name>
    <dbReference type="NCBI Taxonomy" id="113563"/>
    <lineage>
        <taxon>Bacteria</taxon>
        <taxon>Bacillati</taxon>
        <taxon>Actinomycetota</taxon>
        <taxon>Actinomycetes</taxon>
        <taxon>Micromonosporales</taxon>
        <taxon>Micromonosporaceae</taxon>
        <taxon>Paractinoplanes</taxon>
    </lineage>
</organism>
<name>A0ABQ3YU56_9ACTN</name>
<reference evidence="1 2" key="1">
    <citation type="submission" date="2021-01" db="EMBL/GenBank/DDBJ databases">
        <title>Whole genome shotgun sequence of Actinoplanes durhamensis NBRC 14914.</title>
        <authorList>
            <person name="Komaki H."/>
            <person name="Tamura T."/>
        </authorList>
    </citation>
    <scope>NUCLEOTIDE SEQUENCE [LARGE SCALE GENOMIC DNA]</scope>
    <source>
        <strain evidence="1 2">NBRC 14914</strain>
    </source>
</reference>
<evidence type="ECO:0000313" key="1">
    <source>
        <dbReference type="EMBL" id="GIE01014.1"/>
    </source>
</evidence>
<sequence length="59" mass="6790">MDREFEEYAAGRTDGLAAHRDGDRAGHTEFGRDYRIGFLDGRLEVFRMLASVRKIVEDD</sequence>
<evidence type="ECO:0000313" key="2">
    <source>
        <dbReference type="Proteomes" id="UP000637628"/>
    </source>
</evidence>
<accession>A0ABQ3YU56</accession>
<keyword evidence="2" id="KW-1185">Reference proteome</keyword>
<proteinExistence type="predicted"/>
<dbReference type="EMBL" id="BOML01000019">
    <property type="protein sequence ID" value="GIE01014.1"/>
    <property type="molecule type" value="Genomic_DNA"/>
</dbReference>
<protein>
    <submittedName>
        <fullName evidence="1">Uncharacterized protein</fullName>
    </submittedName>
</protein>